<comment type="caution">
    <text evidence="5">The sequence shown here is derived from an EMBL/GenBank/DDBJ whole genome shotgun (WGS) entry which is preliminary data.</text>
</comment>
<protein>
    <recommendedName>
        <fullName evidence="4">GATA-type domain-containing protein</fullName>
    </recommendedName>
</protein>
<evidence type="ECO:0000256" key="1">
    <source>
        <dbReference type="ARBA" id="ARBA00023015"/>
    </source>
</evidence>
<evidence type="ECO:0000313" key="6">
    <source>
        <dbReference type="Proteomes" id="UP000224567"/>
    </source>
</evidence>
<keyword evidence="3" id="KW-0804">Transcription</keyword>
<dbReference type="OrthoDB" id="2162994at2759"/>
<name>A0A2G2VTM4_CAPBA</name>
<evidence type="ECO:0000256" key="3">
    <source>
        <dbReference type="ARBA" id="ARBA00023163"/>
    </source>
</evidence>
<organism evidence="5 6">
    <name type="scientific">Capsicum baccatum</name>
    <name type="common">Peruvian pepper</name>
    <dbReference type="NCBI Taxonomy" id="33114"/>
    <lineage>
        <taxon>Eukaryota</taxon>
        <taxon>Viridiplantae</taxon>
        <taxon>Streptophyta</taxon>
        <taxon>Embryophyta</taxon>
        <taxon>Tracheophyta</taxon>
        <taxon>Spermatophyta</taxon>
        <taxon>Magnoliopsida</taxon>
        <taxon>eudicotyledons</taxon>
        <taxon>Gunneridae</taxon>
        <taxon>Pentapetalae</taxon>
        <taxon>asterids</taxon>
        <taxon>lamiids</taxon>
        <taxon>Solanales</taxon>
        <taxon>Solanaceae</taxon>
        <taxon>Solanoideae</taxon>
        <taxon>Capsiceae</taxon>
        <taxon>Capsicum</taxon>
    </lineage>
</organism>
<dbReference type="Proteomes" id="UP000224567">
    <property type="component" value="Unassembled WGS sequence"/>
</dbReference>
<evidence type="ECO:0000256" key="2">
    <source>
        <dbReference type="ARBA" id="ARBA00023125"/>
    </source>
</evidence>
<keyword evidence="6" id="KW-1185">Reference proteome</keyword>
<dbReference type="GO" id="GO:0043565">
    <property type="term" value="F:sequence-specific DNA binding"/>
    <property type="evidence" value="ECO:0007669"/>
    <property type="project" value="InterPro"/>
</dbReference>
<reference evidence="6" key="2">
    <citation type="journal article" date="2017" name="J. Anim. Genet.">
        <title>Multiple reference genome sequences of hot pepper reveal the massive evolution of plant disease resistance genes by retroduplication.</title>
        <authorList>
            <person name="Kim S."/>
            <person name="Park J."/>
            <person name="Yeom S.-I."/>
            <person name="Kim Y.-M."/>
            <person name="Seo E."/>
            <person name="Kim K.-T."/>
            <person name="Kim M.-S."/>
            <person name="Lee J.M."/>
            <person name="Cheong K."/>
            <person name="Shin H.-S."/>
            <person name="Kim S.-B."/>
            <person name="Han K."/>
            <person name="Lee J."/>
            <person name="Park M."/>
            <person name="Lee H.-A."/>
            <person name="Lee H.-Y."/>
            <person name="Lee Y."/>
            <person name="Oh S."/>
            <person name="Lee J.H."/>
            <person name="Choi E."/>
            <person name="Choi E."/>
            <person name="Lee S.E."/>
            <person name="Jeon J."/>
            <person name="Kim H."/>
            <person name="Choi G."/>
            <person name="Song H."/>
            <person name="Lee J."/>
            <person name="Lee S.-C."/>
            <person name="Kwon J.-K."/>
            <person name="Lee H.-Y."/>
            <person name="Koo N."/>
            <person name="Hong Y."/>
            <person name="Kim R.W."/>
            <person name="Kang W.-H."/>
            <person name="Huh J.H."/>
            <person name="Kang B.-C."/>
            <person name="Yang T.-J."/>
            <person name="Lee Y.-H."/>
            <person name="Bennetzen J.L."/>
            <person name="Choi D."/>
        </authorList>
    </citation>
    <scope>NUCLEOTIDE SEQUENCE [LARGE SCALE GENOMIC DNA]</scope>
    <source>
        <strain evidence="6">cv. PBC81</strain>
    </source>
</reference>
<dbReference type="InterPro" id="IPR045280">
    <property type="entry name" value="TIFY-like"/>
</dbReference>
<reference evidence="5 6" key="1">
    <citation type="journal article" date="2017" name="Genome Biol.">
        <title>New reference genome sequences of hot pepper reveal the massive evolution of plant disease-resistance genes by retroduplication.</title>
        <authorList>
            <person name="Kim S."/>
            <person name="Park J."/>
            <person name="Yeom S.I."/>
            <person name="Kim Y.M."/>
            <person name="Seo E."/>
            <person name="Kim K.T."/>
            <person name="Kim M.S."/>
            <person name="Lee J.M."/>
            <person name="Cheong K."/>
            <person name="Shin H.S."/>
            <person name="Kim S.B."/>
            <person name="Han K."/>
            <person name="Lee J."/>
            <person name="Park M."/>
            <person name="Lee H.A."/>
            <person name="Lee H.Y."/>
            <person name="Lee Y."/>
            <person name="Oh S."/>
            <person name="Lee J.H."/>
            <person name="Choi E."/>
            <person name="Choi E."/>
            <person name="Lee S.E."/>
            <person name="Jeon J."/>
            <person name="Kim H."/>
            <person name="Choi G."/>
            <person name="Song H."/>
            <person name="Lee J."/>
            <person name="Lee S.C."/>
            <person name="Kwon J.K."/>
            <person name="Lee H.Y."/>
            <person name="Koo N."/>
            <person name="Hong Y."/>
            <person name="Kim R.W."/>
            <person name="Kang W.H."/>
            <person name="Huh J.H."/>
            <person name="Kang B.C."/>
            <person name="Yang T.J."/>
            <person name="Lee Y.H."/>
            <person name="Bennetzen J.L."/>
            <person name="Choi D."/>
        </authorList>
    </citation>
    <scope>NUCLEOTIDE SEQUENCE [LARGE SCALE GENOMIC DNA]</scope>
    <source>
        <strain evidence="6">cv. PBC81</strain>
    </source>
</reference>
<evidence type="ECO:0000313" key="5">
    <source>
        <dbReference type="EMBL" id="PHT36316.1"/>
    </source>
</evidence>
<dbReference type="AlphaFoldDB" id="A0A2G2VTM4"/>
<feature type="domain" description="GATA-type" evidence="4">
    <location>
        <begin position="8"/>
        <end position="61"/>
    </location>
</feature>
<accession>A0A2G2VTM4</accession>
<evidence type="ECO:0000259" key="4">
    <source>
        <dbReference type="SMART" id="SM00401"/>
    </source>
</evidence>
<dbReference type="InterPro" id="IPR000679">
    <property type="entry name" value="Znf_GATA"/>
</dbReference>
<dbReference type="Gene3D" id="3.30.50.10">
    <property type="entry name" value="Erythroid Transcription Factor GATA-1, subunit A"/>
    <property type="match status" value="1"/>
</dbReference>
<keyword evidence="2" id="KW-0238">DNA-binding</keyword>
<dbReference type="PANTHER" id="PTHR46125:SF24">
    <property type="entry name" value="GATA TRANSCRIPTION FACTOR 18"/>
    <property type="match status" value="1"/>
</dbReference>
<dbReference type="CDD" id="cd00202">
    <property type="entry name" value="ZnF_GATA"/>
    <property type="match status" value="1"/>
</dbReference>
<dbReference type="SMART" id="SM00401">
    <property type="entry name" value="ZnF_GATA"/>
    <property type="match status" value="1"/>
</dbReference>
<dbReference type="EMBL" id="MLFT02000010">
    <property type="protein sequence ID" value="PHT36316.1"/>
    <property type="molecule type" value="Genomic_DNA"/>
</dbReference>
<dbReference type="InterPro" id="IPR013088">
    <property type="entry name" value="Znf_NHR/GATA"/>
</dbReference>
<keyword evidence="1" id="KW-0805">Transcription regulation</keyword>
<dbReference type="SUPFAM" id="SSF57716">
    <property type="entry name" value="Glucocorticoid receptor-like (DNA-binding domain)"/>
    <property type="match status" value="1"/>
</dbReference>
<gene>
    <name evidence="5" type="ORF">CQW23_24016</name>
</gene>
<dbReference type="Pfam" id="PF00320">
    <property type="entry name" value="GATA"/>
    <property type="match status" value="1"/>
</dbReference>
<dbReference type="PANTHER" id="PTHR46125">
    <property type="entry name" value="GATA TRANSCRIPTION FACTOR 28"/>
    <property type="match status" value="1"/>
</dbReference>
<dbReference type="GO" id="GO:0006355">
    <property type="term" value="P:regulation of DNA-templated transcription"/>
    <property type="evidence" value="ECO:0007669"/>
    <property type="project" value="InterPro"/>
</dbReference>
<sequence>MQQLRYYLLFAKKCRHCGFSSKSNPMIRHGPAGPRSLCNACGLMWANKFIIGFEALLTLLFPFGILRDLSKVSTIGAQEHCAKSSSEQVINGSDAMAATGIITSNDENIVLPSEQ</sequence>
<proteinExistence type="predicted"/>
<dbReference type="GO" id="GO:0008270">
    <property type="term" value="F:zinc ion binding"/>
    <property type="evidence" value="ECO:0007669"/>
    <property type="project" value="InterPro"/>
</dbReference>